<sequence length="248" mass="27353">MAPDTTRFVKAATEAATEADGDAGRPGPARPLRRDAERNRRRILASAREVFAARGVDVTLDDIAHHAGVGVGTVYRRFPSREHLVEALFDEDLDQIVAWAGEGIRARDAWAGLTGFLERSVTFMSTDRGLQDVLFSHAYGRQRVARIRERIAPAVDALIARCQRVGVVRDDVVGGDIALVQFMVAALMEYTEHVEPGLWRRYLALVLDGLRTPSSALPVAAPTIDILTQIAERWRPPRRHGSEPSSGR</sequence>
<dbReference type="InterPro" id="IPR049445">
    <property type="entry name" value="TetR_SbtR-like_C"/>
</dbReference>
<dbReference type="RefSeq" id="WP_204012699.1">
    <property type="nucleotide sequence ID" value="NZ_BOPG01000114.1"/>
</dbReference>
<dbReference type="PRINTS" id="PR00455">
    <property type="entry name" value="HTHTETR"/>
</dbReference>
<dbReference type="GO" id="GO:0000976">
    <property type="term" value="F:transcription cis-regulatory region binding"/>
    <property type="evidence" value="ECO:0007669"/>
    <property type="project" value="TreeGrafter"/>
</dbReference>
<evidence type="ECO:0000259" key="6">
    <source>
        <dbReference type="PROSITE" id="PS50977"/>
    </source>
</evidence>
<keyword evidence="8" id="KW-1185">Reference proteome</keyword>
<evidence type="ECO:0000313" key="7">
    <source>
        <dbReference type="EMBL" id="GIJ64336.1"/>
    </source>
</evidence>
<evidence type="ECO:0000256" key="5">
    <source>
        <dbReference type="SAM" id="MobiDB-lite"/>
    </source>
</evidence>
<name>A0A8J3ZIB6_9ACTN</name>
<protein>
    <submittedName>
        <fullName evidence="7">TetR family transcriptional regulator</fullName>
    </submittedName>
</protein>
<feature type="region of interest" description="Disordered" evidence="5">
    <location>
        <begin position="1"/>
        <end position="37"/>
    </location>
</feature>
<dbReference type="Pfam" id="PF00440">
    <property type="entry name" value="TetR_N"/>
    <property type="match status" value="1"/>
</dbReference>
<dbReference type="GO" id="GO:0003700">
    <property type="term" value="F:DNA-binding transcription factor activity"/>
    <property type="evidence" value="ECO:0007669"/>
    <property type="project" value="TreeGrafter"/>
</dbReference>
<evidence type="ECO:0000256" key="2">
    <source>
        <dbReference type="ARBA" id="ARBA00023125"/>
    </source>
</evidence>
<dbReference type="InterPro" id="IPR001647">
    <property type="entry name" value="HTH_TetR"/>
</dbReference>
<dbReference type="InterPro" id="IPR050109">
    <property type="entry name" value="HTH-type_TetR-like_transc_reg"/>
</dbReference>
<dbReference type="AlphaFoldDB" id="A0A8J3ZIB6"/>
<dbReference type="Pfam" id="PF21597">
    <property type="entry name" value="TetR_C_43"/>
    <property type="match status" value="1"/>
</dbReference>
<evidence type="ECO:0000256" key="4">
    <source>
        <dbReference type="PROSITE-ProRule" id="PRU00335"/>
    </source>
</evidence>
<dbReference type="InterPro" id="IPR036271">
    <property type="entry name" value="Tet_transcr_reg_TetR-rel_C_sf"/>
</dbReference>
<dbReference type="EMBL" id="BOPG01000114">
    <property type="protein sequence ID" value="GIJ64336.1"/>
    <property type="molecule type" value="Genomic_DNA"/>
</dbReference>
<dbReference type="SUPFAM" id="SSF46689">
    <property type="entry name" value="Homeodomain-like"/>
    <property type="match status" value="1"/>
</dbReference>
<dbReference type="Proteomes" id="UP000612585">
    <property type="component" value="Unassembled WGS sequence"/>
</dbReference>
<accession>A0A8J3ZIB6</accession>
<evidence type="ECO:0000256" key="3">
    <source>
        <dbReference type="ARBA" id="ARBA00023163"/>
    </source>
</evidence>
<organism evidence="7 8">
    <name type="scientific">Virgisporangium aurantiacum</name>
    <dbReference type="NCBI Taxonomy" id="175570"/>
    <lineage>
        <taxon>Bacteria</taxon>
        <taxon>Bacillati</taxon>
        <taxon>Actinomycetota</taxon>
        <taxon>Actinomycetes</taxon>
        <taxon>Micromonosporales</taxon>
        <taxon>Micromonosporaceae</taxon>
        <taxon>Virgisporangium</taxon>
    </lineage>
</organism>
<evidence type="ECO:0000313" key="8">
    <source>
        <dbReference type="Proteomes" id="UP000612585"/>
    </source>
</evidence>
<comment type="caution">
    <text evidence="7">The sequence shown here is derived from an EMBL/GenBank/DDBJ whole genome shotgun (WGS) entry which is preliminary data.</text>
</comment>
<dbReference type="SUPFAM" id="SSF48498">
    <property type="entry name" value="Tetracyclin repressor-like, C-terminal domain"/>
    <property type="match status" value="1"/>
</dbReference>
<dbReference type="PANTHER" id="PTHR30055:SF234">
    <property type="entry name" value="HTH-TYPE TRANSCRIPTIONAL REGULATOR BETI"/>
    <property type="match status" value="1"/>
</dbReference>
<evidence type="ECO:0000256" key="1">
    <source>
        <dbReference type="ARBA" id="ARBA00023015"/>
    </source>
</evidence>
<keyword evidence="2 4" id="KW-0238">DNA-binding</keyword>
<proteinExistence type="predicted"/>
<gene>
    <name evidence="7" type="ORF">Vau01_118520</name>
</gene>
<feature type="DNA-binding region" description="H-T-H motif" evidence="4">
    <location>
        <begin position="59"/>
        <end position="78"/>
    </location>
</feature>
<keyword evidence="1" id="KW-0805">Transcription regulation</keyword>
<dbReference type="PANTHER" id="PTHR30055">
    <property type="entry name" value="HTH-TYPE TRANSCRIPTIONAL REGULATOR RUTR"/>
    <property type="match status" value="1"/>
</dbReference>
<dbReference type="Gene3D" id="1.10.357.10">
    <property type="entry name" value="Tetracycline Repressor, domain 2"/>
    <property type="match status" value="1"/>
</dbReference>
<dbReference type="InterPro" id="IPR009057">
    <property type="entry name" value="Homeodomain-like_sf"/>
</dbReference>
<dbReference type="PROSITE" id="PS50977">
    <property type="entry name" value="HTH_TETR_2"/>
    <property type="match status" value="1"/>
</dbReference>
<feature type="domain" description="HTH tetR-type" evidence="6">
    <location>
        <begin position="37"/>
        <end position="96"/>
    </location>
</feature>
<keyword evidence="3" id="KW-0804">Transcription</keyword>
<reference evidence="7" key="1">
    <citation type="submission" date="2021-01" db="EMBL/GenBank/DDBJ databases">
        <title>Whole genome shotgun sequence of Virgisporangium aurantiacum NBRC 16421.</title>
        <authorList>
            <person name="Komaki H."/>
            <person name="Tamura T."/>
        </authorList>
    </citation>
    <scope>NUCLEOTIDE SEQUENCE</scope>
    <source>
        <strain evidence="7">NBRC 16421</strain>
    </source>
</reference>